<evidence type="ECO:0000313" key="2">
    <source>
        <dbReference type="EMBL" id="KAG8083538.1"/>
    </source>
</evidence>
<feature type="compositionally biased region" description="Basic and acidic residues" evidence="1">
    <location>
        <begin position="45"/>
        <end position="56"/>
    </location>
</feature>
<dbReference type="AlphaFoldDB" id="A0A8J5W668"/>
<reference evidence="2" key="1">
    <citation type="journal article" date="2021" name="bioRxiv">
        <title>Whole Genome Assembly and Annotation of Northern Wild Rice, Zizania palustris L., Supports a Whole Genome Duplication in the Zizania Genus.</title>
        <authorList>
            <person name="Haas M."/>
            <person name="Kono T."/>
            <person name="Macchietto M."/>
            <person name="Millas R."/>
            <person name="McGilp L."/>
            <person name="Shao M."/>
            <person name="Duquette J."/>
            <person name="Hirsch C.N."/>
            <person name="Kimball J."/>
        </authorList>
    </citation>
    <scope>NUCLEOTIDE SEQUENCE</scope>
    <source>
        <tissue evidence="2">Fresh leaf tissue</tissue>
    </source>
</reference>
<evidence type="ECO:0008006" key="4">
    <source>
        <dbReference type="Google" id="ProtNLM"/>
    </source>
</evidence>
<name>A0A8J5W668_ZIZPA</name>
<sequence length="365" mass="43088">MTDEQRHVMREQNNQRKSDSYARLTPEQRNNRRARDRARYASMPDEQRQLKRDQMNRRNSARRRTLDPNCIYANATHSSTNVIYQNLPGSTHLLKTQPDCRHCGAKRFEYEPPGFCCMNGKVKLQMPEPPEELRRLYSGEDIQSQHFMENIRYFNSHFSFTTMYCDYDKNLASARDGVYTFKAHGQMYHNIHSFGNGGNEPSHLQLYFYDDDPSLSHRFRRARDEIYRERDISIIRCLVHILRDNPYSETFRSLGQVEDVDEYRIVLNMDYKLDQRTYNRPLTSEVAAVWVEGNDINKHFDRSITLFGNNNNYYSIRPSDGCYDPLSYPLFFPRAELGWHSDIPREGIDLSQISTTRQRNADNAG</sequence>
<dbReference type="PANTHER" id="PTHR45786:SF68">
    <property type="entry name" value="OS02G0701800 PROTEIN"/>
    <property type="match status" value="1"/>
</dbReference>
<feature type="region of interest" description="Disordered" evidence="1">
    <location>
        <begin position="1"/>
        <end position="66"/>
    </location>
</feature>
<evidence type="ECO:0000256" key="1">
    <source>
        <dbReference type="SAM" id="MobiDB-lite"/>
    </source>
</evidence>
<dbReference type="OrthoDB" id="683332at2759"/>
<dbReference type="EMBL" id="JAAALK010000085">
    <property type="protein sequence ID" value="KAG8083538.1"/>
    <property type="molecule type" value="Genomic_DNA"/>
</dbReference>
<dbReference type="Proteomes" id="UP000729402">
    <property type="component" value="Unassembled WGS sequence"/>
</dbReference>
<protein>
    <recommendedName>
        <fullName evidence="4">Helitron helicase-like domain-containing protein</fullName>
    </recommendedName>
</protein>
<feature type="compositionally biased region" description="Basic and acidic residues" evidence="1">
    <location>
        <begin position="1"/>
        <end position="20"/>
    </location>
</feature>
<evidence type="ECO:0000313" key="3">
    <source>
        <dbReference type="Proteomes" id="UP000729402"/>
    </source>
</evidence>
<keyword evidence="3" id="KW-1185">Reference proteome</keyword>
<organism evidence="2 3">
    <name type="scientific">Zizania palustris</name>
    <name type="common">Northern wild rice</name>
    <dbReference type="NCBI Taxonomy" id="103762"/>
    <lineage>
        <taxon>Eukaryota</taxon>
        <taxon>Viridiplantae</taxon>
        <taxon>Streptophyta</taxon>
        <taxon>Embryophyta</taxon>
        <taxon>Tracheophyta</taxon>
        <taxon>Spermatophyta</taxon>
        <taxon>Magnoliopsida</taxon>
        <taxon>Liliopsida</taxon>
        <taxon>Poales</taxon>
        <taxon>Poaceae</taxon>
        <taxon>BOP clade</taxon>
        <taxon>Oryzoideae</taxon>
        <taxon>Oryzeae</taxon>
        <taxon>Zizaniinae</taxon>
        <taxon>Zizania</taxon>
    </lineage>
</organism>
<proteinExistence type="predicted"/>
<comment type="caution">
    <text evidence="2">The sequence shown here is derived from an EMBL/GenBank/DDBJ whole genome shotgun (WGS) entry which is preliminary data.</text>
</comment>
<accession>A0A8J5W668</accession>
<dbReference type="PANTHER" id="PTHR45786">
    <property type="entry name" value="DNA BINDING PROTEIN-LIKE"/>
    <property type="match status" value="1"/>
</dbReference>
<reference evidence="2" key="2">
    <citation type="submission" date="2021-02" db="EMBL/GenBank/DDBJ databases">
        <authorList>
            <person name="Kimball J.A."/>
            <person name="Haas M.W."/>
            <person name="Macchietto M."/>
            <person name="Kono T."/>
            <person name="Duquette J."/>
            <person name="Shao M."/>
        </authorList>
    </citation>
    <scope>NUCLEOTIDE SEQUENCE</scope>
    <source>
        <tissue evidence="2">Fresh leaf tissue</tissue>
    </source>
</reference>
<gene>
    <name evidence="2" type="ORF">GUJ93_ZPchr0015g6934</name>
</gene>